<evidence type="ECO:0000313" key="1">
    <source>
        <dbReference type="EMBL" id="ETM56756.1"/>
    </source>
</evidence>
<dbReference type="EMBL" id="KI690425">
    <property type="protein sequence ID" value="ETM56756.1"/>
    <property type="molecule type" value="Genomic_DNA"/>
</dbReference>
<reference evidence="1" key="1">
    <citation type="submission" date="2013-11" db="EMBL/GenBank/DDBJ databases">
        <title>The Genome Sequence of Phytophthora parasitica IAC_01/95.</title>
        <authorList>
            <consortium name="The Broad Institute Genomics Platform"/>
            <person name="Russ C."/>
            <person name="Tyler B."/>
            <person name="Panabieres F."/>
            <person name="Shan W."/>
            <person name="Tripathy S."/>
            <person name="Grunwald N."/>
            <person name="Machado M."/>
            <person name="Johnson C.S."/>
            <person name="Arredondo F."/>
            <person name="Hong C."/>
            <person name="Coffey M."/>
            <person name="Young S.K."/>
            <person name="Zeng Q."/>
            <person name="Gargeya S."/>
            <person name="Fitzgerald M."/>
            <person name="Abouelleil A."/>
            <person name="Alvarado L."/>
            <person name="Chapman S.B."/>
            <person name="Gainer-Dewar J."/>
            <person name="Goldberg J."/>
            <person name="Griggs A."/>
            <person name="Gujja S."/>
            <person name="Hansen M."/>
            <person name="Howarth C."/>
            <person name="Imamovic A."/>
            <person name="Ireland A."/>
            <person name="Larimer J."/>
            <person name="McCowan C."/>
            <person name="Murphy C."/>
            <person name="Pearson M."/>
            <person name="Poon T.W."/>
            <person name="Priest M."/>
            <person name="Roberts A."/>
            <person name="Saif S."/>
            <person name="Shea T."/>
            <person name="Sykes S."/>
            <person name="Wortman J."/>
            <person name="Nusbaum C."/>
            <person name="Birren B."/>
        </authorList>
    </citation>
    <scope>NUCLEOTIDE SEQUENCE [LARGE SCALE GENOMIC DNA]</scope>
    <source>
        <strain evidence="1">IAC_01/95</strain>
    </source>
</reference>
<protein>
    <recommendedName>
        <fullName evidence="2">MULE transposase domain-containing protein</fullName>
    </recommendedName>
</protein>
<dbReference type="Proteomes" id="UP000054532">
    <property type="component" value="Unassembled WGS sequence"/>
</dbReference>
<proteinExistence type="predicted"/>
<accession>W2P7I4</accession>
<gene>
    <name evidence="1" type="ORF">L914_00321</name>
</gene>
<evidence type="ECO:0008006" key="2">
    <source>
        <dbReference type="Google" id="ProtNLM"/>
    </source>
</evidence>
<name>W2P7I4_PHYNI</name>
<dbReference type="AlphaFoldDB" id="W2P7I4"/>
<organism evidence="1">
    <name type="scientific">Phytophthora nicotianae</name>
    <name type="common">Potato buckeye rot agent</name>
    <name type="synonym">Phytophthora parasitica</name>
    <dbReference type="NCBI Taxonomy" id="4792"/>
    <lineage>
        <taxon>Eukaryota</taxon>
        <taxon>Sar</taxon>
        <taxon>Stramenopiles</taxon>
        <taxon>Oomycota</taxon>
        <taxon>Peronosporomycetes</taxon>
        <taxon>Peronosporales</taxon>
        <taxon>Peronosporaceae</taxon>
        <taxon>Phytophthora</taxon>
    </lineage>
</organism>
<dbReference type="VEuPathDB" id="FungiDB:PPTG_20701"/>
<sequence length="179" mass="20821">MACVPSVVVCNFEHALHVGIRDQFESTHIFGCLFHWKQVIRPKLISLGIGQAKVSAAMEPELLDLLTIYPPRLQSKRQAFWDYFVKTWCDTYGISCWNISGMMKENVEIVNRTNNSLKPNNWKLTDTFGAPHPRILNFVEVLKQEAKNYLNQLADVRHRRERPPLHAAPYRYTCVPRLR</sequence>